<reference evidence="2 3" key="1">
    <citation type="submission" date="2019-07" db="EMBL/GenBank/DDBJ databases">
        <authorList>
            <person name="Jastrzebski P J."/>
            <person name="Paukszto L."/>
            <person name="Jastrzebski P J."/>
        </authorList>
    </citation>
    <scope>NUCLEOTIDE SEQUENCE [LARGE SCALE GENOMIC DNA]</scope>
    <source>
        <strain evidence="2 3">WMS-il1</strain>
    </source>
</reference>
<organism evidence="2 3">
    <name type="scientific">Hymenolepis diminuta</name>
    <name type="common">Rat tapeworm</name>
    <dbReference type="NCBI Taxonomy" id="6216"/>
    <lineage>
        <taxon>Eukaryota</taxon>
        <taxon>Metazoa</taxon>
        <taxon>Spiralia</taxon>
        <taxon>Lophotrochozoa</taxon>
        <taxon>Platyhelminthes</taxon>
        <taxon>Cestoda</taxon>
        <taxon>Eucestoda</taxon>
        <taxon>Cyclophyllidea</taxon>
        <taxon>Hymenolepididae</taxon>
        <taxon>Hymenolepis</taxon>
    </lineage>
</organism>
<evidence type="ECO:0000313" key="3">
    <source>
        <dbReference type="Proteomes" id="UP000321570"/>
    </source>
</evidence>
<evidence type="ECO:0008006" key="4">
    <source>
        <dbReference type="Google" id="ProtNLM"/>
    </source>
</evidence>
<name>A0A564Z4B8_HYMDI</name>
<evidence type="ECO:0000256" key="1">
    <source>
        <dbReference type="SAM" id="SignalP"/>
    </source>
</evidence>
<keyword evidence="3" id="KW-1185">Reference proteome</keyword>
<feature type="chain" id="PRO_5021906907" description="Secreted protein" evidence="1">
    <location>
        <begin position="24"/>
        <end position="72"/>
    </location>
</feature>
<feature type="signal peptide" evidence="1">
    <location>
        <begin position="1"/>
        <end position="23"/>
    </location>
</feature>
<sequence length="72" mass="8269">MRMFAIIWVSLTDFALVSDLVLSKKTNSEVSFSFLVFDLLTMVWFDSNLCPSLIRNPISRSLVTDPNLLQDR</sequence>
<dbReference type="Proteomes" id="UP000321570">
    <property type="component" value="Unassembled WGS sequence"/>
</dbReference>
<evidence type="ECO:0000313" key="2">
    <source>
        <dbReference type="EMBL" id="VUZ53823.1"/>
    </source>
</evidence>
<dbReference type="AlphaFoldDB" id="A0A564Z4B8"/>
<keyword evidence="1" id="KW-0732">Signal</keyword>
<gene>
    <name evidence="2" type="ORF">WMSIL1_LOCUS12063</name>
</gene>
<dbReference type="EMBL" id="CABIJS010000577">
    <property type="protein sequence ID" value="VUZ53823.1"/>
    <property type="molecule type" value="Genomic_DNA"/>
</dbReference>
<accession>A0A564Z4B8</accession>
<protein>
    <recommendedName>
        <fullName evidence="4">Secreted protein</fullName>
    </recommendedName>
</protein>
<proteinExistence type="predicted"/>